<evidence type="ECO:0000313" key="1">
    <source>
        <dbReference type="EMBL" id="KML58843.1"/>
    </source>
</evidence>
<accession>A0A0J5X495</accession>
<dbReference type="EMBL" id="LDWR01000019">
    <property type="protein sequence ID" value="KML58843.1"/>
    <property type="molecule type" value="Genomic_DNA"/>
</dbReference>
<organism evidence="1 2">
    <name type="scientific">Burkholderia cepacia</name>
    <name type="common">Pseudomonas cepacia</name>
    <dbReference type="NCBI Taxonomy" id="292"/>
    <lineage>
        <taxon>Bacteria</taxon>
        <taxon>Pseudomonadati</taxon>
        <taxon>Pseudomonadota</taxon>
        <taxon>Betaproteobacteria</taxon>
        <taxon>Burkholderiales</taxon>
        <taxon>Burkholderiaceae</taxon>
        <taxon>Burkholderia</taxon>
        <taxon>Burkholderia cepacia complex</taxon>
    </lineage>
</organism>
<evidence type="ECO:0000313" key="2">
    <source>
        <dbReference type="Proteomes" id="UP000036338"/>
    </source>
</evidence>
<reference evidence="1 2" key="1">
    <citation type="submission" date="2015-05" db="EMBL/GenBank/DDBJ databases">
        <title>Draft genome of Burkholderia cepacia LK29.</title>
        <authorList>
            <person name="Chan X.Y."/>
        </authorList>
    </citation>
    <scope>NUCLEOTIDE SEQUENCE [LARGE SCALE GENOMIC DNA]</scope>
    <source>
        <strain evidence="1 2">LK29</strain>
    </source>
</reference>
<dbReference type="InterPro" id="IPR014056">
    <property type="entry name" value="TypeIITA-like_toxin_pred"/>
</dbReference>
<comment type="caution">
    <text evidence="1">The sequence shown here is derived from an EMBL/GenBank/DDBJ whole genome shotgun (WGS) entry which is preliminary data.</text>
</comment>
<name>A0A0J5X495_BURCE</name>
<dbReference type="PANTHER" id="PTHR41791:SF1">
    <property type="entry name" value="SSL7039 PROTEIN"/>
    <property type="match status" value="1"/>
</dbReference>
<dbReference type="Proteomes" id="UP000036338">
    <property type="component" value="Unassembled WGS sequence"/>
</dbReference>
<dbReference type="RefSeq" id="WP_048245745.1">
    <property type="nucleotide sequence ID" value="NZ_LDWR01000019.1"/>
</dbReference>
<dbReference type="PATRIC" id="fig|292.27.peg.2166"/>
<dbReference type="NCBIfam" id="TIGR02683">
    <property type="entry name" value="upstrm_HI1419"/>
    <property type="match status" value="1"/>
</dbReference>
<protein>
    <submittedName>
        <fullName evidence="1">Addiction module killer protein</fullName>
    </submittedName>
</protein>
<dbReference type="PIRSF" id="PIRSF028744">
    <property type="entry name" value="Addict_mod_HI1419"/>
    <property type="match status" value="1"/>
</dbReference>
<gene>
    <name evidence="1" type="ORF">VL15_12095</name>
</gene>
<proteinExistence type="predicted"/>
<sequence>MLSKFELLRYQRDDGREPFTEWLNAVRDKLAQARIRERLRRVQTGNFGDCAPVGEGVIELRIHVGAGYRVYFGRYGGALVLLLSGGDKGSQPDDIRRAKEHWLNWKRRQM</sequence>
<dbReference type="AlphaFoldDB" id="A0A0J5X495"/>
<dbReference type="PANTHER" id="PTHR41791">
    <property type="entry name" value="SSL7039 PROTEIN"/>
    <property type="match status" value="1"/>
</dbReference>